<organism evidence="2 3">
    <name type="scientific">Cotesia glomerata</name>
    <name type="common">Lepidopteran parasitic wasp</name>
    <name type="synonym">Apanteles glomeratus</name>
    <dbReference type="NCBI Taxonomy" id="32391"/>
    <lineage>
        <taxon>Eukaryota</taxon>
        <taxon>Metazoa</taxon>
        <taxon>Ecdysozoa</taxon>
        <taxon>Arthropoda</taxon>
        <taxon>Hexapoda</taxon>
        <taxon>Insecta</taxon>
        <taxon>Pterygota</taxon>
        <taxon>Neoptera</taxon>
        <taxon>Endopterygota</taxon>
        <taxon>Hymenoptera</taxon>
        <taxon>Apocrita</taxon>
        <taxon>Ichneumonoidea</taxon>
        <taxon>Braconidae</taxon>
        <taxon>Microgastrinae</taxon>
        <taxon>Cotesia</taxon>
    </lineage>
</organism>
<feature type="non-terminal residue" evidence="2">
    <location>
        <position position="1"/>
    </location>
</feature>
<evidence type="ECO:0000256" key="1">
    <source>
        <dbReference type="SAM" id="MobiDB-lite"/>
    </source>
</evidence>
<evidence type="ECO:0000313" key="3">
    <source>
        <dbReference type="Proteomes" id="UP000826195"/>
    </source>
</evidence>
<dbReference type="AlphaFoldDB" id="A0AAV7HTK6"/>
<sequence>YLSCVVGHNPTEDFVGRKLPSVQEAMSWSQAEIPKCGKDYAVNKLSNFLGQVKNSQKSSKCRRSKTQKQKESNFGQKLKNLFDIAKFINDDQKLFLAGQRSKSRFGLIDNILKSKEIHEDMIVNCGDVGEVESNLLLAAQKSGIV</sequence>
<keyword evidence="3" id="KW-1185">Reference proteome</keyword>
<feature type="region of interest" description="Disordered" evidence="1">
    <location>
        <begin position="53"/>
        <end position="72"/>
    </location>
</feature>
<gene>
    <name evidence="2" type="ORF">KQX54_012143</name>
</gene>
<protein>
    <submittedName>
        <fullName evidence="2">Uncharacterized protein</fullName>
    </submittedName>
</protein>
<comment type="caution">
    <text evidence="2">The sequence shown here is derived from an EMBL/GenBank/DDBJ whole genome shotgun (WGS) entry which is preliminary data.</text>
</comment>
<name>A0AAV7HTK6_COTGL</name>
<dbReference type="EMBL" id="JAHXZJ010002982">
    <property type="protein sequence ID" value="KAH0535031.1"/>
    <property type="molecule type" value="Genomic_DNA"/>
</dbReference>
<proteinExistence type="predicted"/>
<accession>A0AAV7HTK6</accession>
<dbReference type="Proteomes" id="UP000826195">
    <property type="component" value="Unassembled WGS sequence"/>
</dbReference>
<reference evidence="2 3" key="1">
    <citation type="journal article" date="2021" name="J. Hered.">
        <title>A chromosome-level genome assembly of the parasitoid wasp, Cotesia glomerata (Hymenoptera: Braconidae).</title>
        <authorList>
            <person name="Pinto B.J."/>
            <person name="Weis J.J."/>
            <person name="Gamble T."/>
            <person name="Ode P.J."/>
            <person name="Paul R."/>
            <person name="Zaspel J.M."/>
        </authorList>
    </citation>
    <scope>NUCLEOTIDE SEQUENCE [LARGE SCALE GENOMIC DNA]</scope>
    <source>
        <strain evidence="2">CgM1</strain>
    </source>
</reference>
<evidence type="ECO:0000313" key="2">
    <source>
        <dbReference type="EMBL" id="KAH0535031.1"/>
    </source>
</evidence>